<protein>
    <submittedName>
        <fullName evidence="2">Uncharacterized protein</fullName>
    </submittedName>
</protein>
<feature type="compositionally biased region" description="Basic and acidic residues" evidence="1">
    <location>
        <begin position="707"/>
        <end position="727"/>
    </location>
</feature>
<dbReference type="InParanoid" id="E4ZSF6"/>
<feature type="compositionally biased region" description="Basic and acidic residues" evidence="1">
    <location>
        <begin position="629"/>
        <end position="644"/>
    </location>
</feature>
<gene>
    <name evidence="2" type="ORF">LEMA_P121000.1</name>
</gene>
<feature type="region of interest" description="Disordered" evidence="1">
    <location>
        <begin position="128"/>
        <end position="150"/>
    </location>
</feature>
<feature type="region of interest" description="Disordered" evidence="1">
    <location>
        <begin position="704"/>
        <end position="826"/>
    </location>
</feature>
<proteinExistence type="predicted"/>
<feature type="compositionally biased region" description="Acidic residues" evidence="1">
    <location>
        <begin position="256"/>
        <end position="266"/>
    </location>
</feature>
<feature type="compositionally biased region" description="Polar residues" evidence="1">
    <location>
        <begin position="554"/>
        <end position="571"/>
    </location>
</feature>
<dbReference type="GeneID" id="13290995"/>
<feature type="region of interest" description="Disordered" evidence="1">
    <location>
        <begin position="323"/>
        <end position="344"/>
    </location>
</feature>
<feature type="region of interest" description="Disordered" evidence="1">
    <location>
        <begin position="226"/>
        <end position="285"/>
    </location>
</feature>
<evidence type="ECO:0000256" key="1">
    <source>
        <dbReference type="SAM" id="MobiDB-lite"/>
    </source>
</evidence>
<feature type="region of interest" description="Disordered" evidence="1">
    <location>
        <begin position="89"/>
        <end position="113"/>
    </location>
</feature>
<feature type="compositionally biased region" description="Low complexity" evidence="1">
    <location>
        <begin position="809"/>
        <end position="822"/>
    </location>
</feature>
<evidence type="ECO:0000313" key="2">
    <source>
        <dbReference type="EMBL" id="CBX94336.1"/>
    </source>
</evidence>
<feature type="compositionally biased region" description="Low complexity" evidence="1">
    <location>
        <begin position="980"/>
        <end position="992"/>
    </location>
</feature>
<dbReference type="OMA" id="WRRFNLR"/>
<dbReference type="VEuPathDB" id="FungiDB:LEMA_P121000.1"/>
<organism evidence="3">
    <name type="scientific">Leptosphaeria maculans (strain JN3 / isolate v23.1.3 / race Av1-4-5-6-7-8)</name>
    <name type="common">Blackleg fungus</name>
    <name type="synonym">Phoma lingam</name>
    <dbReference type="NCBI Taxonomy" id="985895"/>
    <lineage>
        <taxon>Eukaryota</taxon>
        <taxon>Fungi</taxon>
        <taxon>Dikarya</taxon>
        <taxon>Ascomycota</taxon>
        <taxon>Pezizomycotina</taxon>
        <taxon>Dothideomycetes</taxon>
        <taxon>Pleosporomycetidae</taxon>
        <taxon>Pleosporales</taxon>
        <taxon>Pleosporineae</taxon>
        <taxon>Leptosphaeriaceae</taxon>
        <taxon>Plenodomus</taxon>
        <taxon>Plenodomus lingam/Leptosphaeria maculans species complex</taxon>
    </lineage>
</organism>
<dbReference type="eggNOG" id="ENOG502SN78">
    <property type="taxonomic scope" value="Eukaryota"/>
</dbReference>
<dbReference type="Proteomes" id="UP000002668">
    <property type="component" value="Genome"/>
</dbReference>
<feature type="compositionally biased region" description="Polar residues" evidence="1">
    <location>
        <begin position="646"/>
        <end position="662"/>
    </location>
</feature>
<feature type="region of interest" description="Disordered" evidence="1">
    <location>
        <begin position="514"/>
        <end position="680"/>
    </location>
</feature>
<reference evidence="3" key="1">
    <citation type="journal article" date="2011" name="Nat. Commun.">
        <title>Effector diversification within compartments of the Leptosphaeria maculans genome affected by Repeat-Induced Point mutations.</title>
        <authorList>
            <person name="Rouxel T."/>
            <person name="Grandaubert J."/>
            <person name="Hane J.K."/>
            <person name="Hoede C."/>
            <person name="van de Wouw A.P."/>
            <person name="Couloux A."/>
            <person name="Dominguez V."/>
            <person name="Anthouard V."/>
            <person name="Bally P."/>
            <person name="Bourras S."/>
            <person name="Cozijnsen A.J."/>
            <person name="Ciuffetti L.M."/>
            <person name="Degrave A."/>
            <person name="Dilmaghani A."/>
            <person name="Duret L."/>
            <person name="Fudal I."/>
            <person name="Goodwin S.B."/>
            <person name="Gout L."/>
            <person name="Glaser N."/>
            <person name="Linglin J."/>
            <person name="Kema G.H.J."/>
            <person name="Lapalu N."/>
            <person name="Lawrence C.B."/>
            <person name="May K."/>
            <person name="Meyer M."/>
            <person name="Ollivier B."/>
            <person name="Poulain J."/>
            <person name="Schoch C.L."/>
            <person name="Simon A."/>
            <person name="Spatafora J.W."/>
            <person name="Stachowiak A."/>
            <person name="Turgeon B.G."/>
            <person name="Tyler B.M."/>
            <person name="Vincent D."/>
            <person name="Weissenbach J."/>
            <person name="Amselem J."/>
            <person name="Quesneville H."/>
            <person name="Oliver R.P."/>
            <person name="Wincker P."/>
            <person name="Balesdent M.-H."/>
            <person name="Howlett B.J."/>
        </authorList>
    </citation>
    <scope>NUCLEOTIDE SEQUENCE [LARGE SCALE GENOMIC DNA]</scope>
    <source>
        <strain evidence="3">JN3 / isolate v23.1.3 / race Av1-4-5-6-7-8</strain>
    </source>
</reference>
<feature type="compositionally biased region" description="Basic residues" evidence="1">
    <location>
        <begin position="793"/>
        <end position="804"/>
    </location>
</feature>
<feature type="region of interest" description="Disordered" evidence="1">
    <location>
        <begin position="373"/>
        <end position="403"/>
    </location>
</feature>
<dbReference type="AlphaFoldDB" id="E4ZSF6"/>
<feature type="compositionally biased region" description="Acidic residues" evidence="1">
    <location>
        <begin position="532"/>
        <end position="552"/>
    </location>
</feature>
<feature type="region of interest" description="Disordered" evidence="1">
    <location>
        <begin position="910"/>
        <end position="996"/>
    </location>
</feature>
<name>E4ZSF6_LEPMJ</name>
<evidence type="ECO:0000313" key="3">
    <source>
        <dbReference type="Proteomes" id="UP000002668"/>
    </source>
</evidence>
<dbReference type="HOGENOM" id="CLU_320540_0_0_1"/>
<dbReference type="EMBL" id="FP929122">
    <property type="protein sequence ID" value="CBX94336.1"/>
    <property type="molecule type" value="Genomic_DNA"/>
</dbReference>
<feature type="compositionally biased region" description="Basic and acidic residues" evidence="1">
    <location>
        <begin position="388"/>
        <end position="399"/>
    </location>
</feature>
<accession>E4ZSF6</accession>
<keyword evidence="3" id="KW-1185">Reference proteome</keyword>
<dbReference type="OrthoDB" id="4207369at2759"/>
<feature type="compositionally biased region" description="Polar residues" evidence="1">
    <location>
        <begin position="618"/>
        <end position="628"/>
    </location>
</feature>
<sequence length="1109" mass="120339">MAVWQVFGRHTGASMHSRSFCSSCAQPVTLYPEEAQQPARSTKSAIEISCTGGFFLESFRPCFFHLPKTEDIAPRHGFVSGLFGRRTRSFGRGGSGRLEEEEEEEKVAGGDRDGGVAAIVPLRNQNFPSLQLAKPSPPGLGPERARTRTEDKGTDPLLAHRILFFDTSATMLPLPRKTRHTASTTTITRPTTTTTTAFNQTWDDKDATSFDPTALPVAKIPRGWERKPQISKVGQGKEKKIWRRHGLRSRASDALPDQEAEAEEQDALSRPVKRRQHMSPKAMEKTKAVLNGTKRAFKATRWDRRKSVLPRKRPMRAQSMELATGTGNDDSHHHHVDEEQDNSTEINMSPTRYDIEKALVSVPEVDNGKGTFPLTMDAAEPGGLSDYESTHEREEETSTRDSTPTEAAMLADFFRSPAKSPSTTHIASCKNIFYPQLPLDGDPTTRPNASSNTVSEFEARAAAGRNLADDSHTESLVFSDAILESVEVEARSHVHVAYPPLPTEAVLQVDADGELSDTEMSDSVATPHVDEDSLEMESSGEELSAEGDEDFTEASLQLDIQRQCDEQSSPPDQEIHAGKAGTKPKDTTSTTSEPHAEFGAVADTETQEVKGHGELLDNANTELLSQLSQKDHHQNSAELGKDDITNGLTLSFTPAMSTSIQPTPRKLYSPPPPSRAESGLDDVTMTIAIDDDTAILKDFLTRAAASKAEKAATHRRESLQNRRDSDVIRNALASPRKALEDKDPNSPSKFDGELTTDLSQTFSFSIPDGAELSPVPHPADDPGSPEEKSQHGSTRRSSRAKKSRLPAPASTSATASNQQQTSKINIRRADGAEVVVLKKSDAQELATLTRANTRKNKQGAFGVTVRLFKLAADATSLPPIDDTTKEIIIGKNVRWDETLAYYQESPETLAEAESLATPDELSMDPASTTPRTKRSKVDKNAPPKARRVRTVNGTPGKGLLTPASILPEAVQEEKEKAAQKKSALPAQPQQLPRPKASKIKRMPVASNLTEGKLPHLDVAPVGVSVTATATASRKSRLAAPKKVVLPQTAALSSGLLEGKENALRMALGDATPKKGIPAPKVMVPSTVVAGTSMESALPRRRGRKYGVGA</sequence>